<dbReference type="PROSITE" id="PS50112">
    <property type="entry name" value="PAS"/>
    <property type="match status" value="1"/>
</dbReference>
<organism evidence="2 3">
    <name type="scientific">Ewingella americana</name>
    <dbReference type="NCBI Taxonomy" id="41202"/>
    <lineage>
        <taxon>Bacteria</taxon>
        <taxon>Pseudomonadati</taxon>
        <taxon>Pseudomonadota</taxon>
        <taxon>Gammaproteobacteria</taxon>
        <taxon>Enterobacterales</taxon>
        <taxon>Yersiniaceae</taxon>
        <taxon>Ewingella</taxon>
    </lineage>
</organism>
<protein>
    <submittedName>
        <fullName evidence="2">PAS domain S-box protein</fullName>
    </submittedName>
</protein>
<dbReference type="AlphaFoldDB" id="A0A377N9C8"/>
<evidence type="ECO:0000313" key="2">
    <source>
        <dbReference type="EMBL" id="STQ44151.1"/>
    </source>
</evidence>
<dbReference type="Proteomes" id="UP000254304">
    <property type="component" value="Unassembled WGS sequence"/>
</dbReference>
<evidence type="ECO:0000313" key="3">
    <source>
        <dbReference type="Proteomes" id="UP000254304"/>
    </source>
</evidence>
<gene>
    <name evidence="2" type="ORF">NCTC12157_01861</name>
</gene>
<dbReference type="EMBL" id="UGGO01000001">
    <property type="protein sequence ID" value="STQ44151.1"/>
    <property type="molecule type" value="Genomic_DNA"/>
</dbReference>
<dbReference type="CDD" id="cd00130">
    <property type="entry name" value="PAS"/>
    <property type="match status" value="1"/>
</dbReference>
<feature type="domain" description="PAS" evidence="1">
    <location>
        <begin position="17"/>
        <end position="87"/>
    </location>
</feature>
<dbReference type="InterPro" id="IPR000014">
    <property type="entry name" value="PAS"/>
</dbReference>
<dbReference type="SMART" id="SM00091">
    <property type="entry name" value="PAS"/>
    <property type="match status" value="1"/>
</dbReference>
<reference evidence="2 3" key="1">
    <citation type="submission" date="2018-06" db="EMBL/GenBank/DDBJ databases">
        <authorList>
            <consortium name="Pathogen Informatics"/>
            <person name="Doyle S."/>
        </authorList>
    </citation>
    <scope>NUCLEOTIDE SEQUENCE [LARGE SCALE GENOMIC DNA]</scope>
    <source>
        <strain evidence="2 3">NCTC12157</strain>
    </source>
</reference>
<dbReference type="InterPro" id="IPR013656">
    <property type="entry name" value="PAS_4"/>
</dbReference>
<evidence type="ECO:0000259" key="1">
    <source>
        <dbReference type="PROSITE" id="PS50112"/>
    </source>
</evidence>
<name>A0A377N9C8_9GAMM</name>
<sequence length="165" mass="18201">MADEIQFQSAEGHLLREMASLRDIIDNNSDWIWEVDTQGRYVFSSNKCQEFLGVPPEHVLGKTPFDFMPADEATRVSAQFAAIAARRAPFGGLLNRNIRADGTEIILESSGIPLFDAAGEFRGYRGIDRNLTNLDQAPASACSSWKPSIPTRRSACVSSICKCVM</sequence>
<dbReference type="Pfam" id="PF08448">
    <property type="entry name" value="PAS_4"/>
    <property type="match status" value="1"/>
</dbReference>
<dbReference type="SUPFAM" id="SSF55785">
    <property type="entry name" value="PYP-like sensor domain (PAS domain)"/>
    <property type="match status" value="1"/>
</dbReference>
<dbReference type="NCBIfam" id="TIGR00229">
    <property type="entry name" value="sensory_box"/>
    <property type="match status" value="1"/>
</dbReference>
<dbReference type="InterPro" id="IPR035965">
    <property type="entry name" value="PAS-like_dom_sf"/>
</dbReference>
<accession>A0A377N9C8</accession>
<proteinExistence type="predicted"/>
<dbReference type="Gene3D" id="3.30.450.20">
    <property type="entry name" value="PAS domain"/>
    <property type="match status" value="1"/>
</dbReference>